<dbReference type="PANTHER" id="PTHR11860">
    <property type="entry name" value="POLYMERIC-IMMUNOGLOBULIN RECEPTOR"/>
    <property type="match status" value="1"/>
</dbReference>
<evidence type="ECO:0000313" key="8">
    <source>
        <dbReference type="EMBL" id="KAL3067243.1"/>
    </source>
</evidence>
<evidence type="ECO:0000256" key="1">
    <source>
        <dbReference type="ARBA" id="ARBA00004370"/>
    </source>
</evidence>
<dbReference type="EMBL" id="JBIYXZ010002068">
    <property type="protein sequence ID" value="KAL3067243.1"/>
    <property type="molecule type" value="Genomic_DNA"/>
</dbReference>
<proteinExistence type="predicted"/>
<protein>
    <recommendedName>
        <fullName evidence="10">Polymeric immunoglobulin receptor-like</fullName>
    </recommendedName>
</protein>
<keyword evidence="3 4" id="KW-0472">Membrane</keyword>
<comment type="caution">
    <text evidence="8">The sequence shown here is derived from an EMBL/GenBank/DDBJ whole genome shotgun (WGS) entry which is preliminary data.</text>
</comment>
<dbReference type="CDD" id="cd05716">
    <property type="entry name" value="IgV_pIgR_like"/>
    <property type="match status" value="2"/>
</dbReference>
<feature type="domain" description="Immunoglobulin V-set" evidence="6">
    <location>
        <begin position="140"/>
        <end position="213"/>
    </location>
</feature>
<feature type="domain" description="Immunoglobulin" evidence="7">
    <location>
        <begin position="237"/>
        <end position="327"/>
    </location>
</feature>
<dbReference type="InterPro" id="IPR013783">
    <property type="entry name" value="Ig-like_fold"/>
</dbReference>
<feature type="transmembrane region" description="Helical" evidence="4">
    <location>
        <begin position="364"/>
        <end position="386"/>
    </location>
</feature>
<keyword evidence="9" id="KW-1185">Reference proteome</keyword>
<organism evidence="8 9">
    <name type="scientific">Pagothenia borchgrevinki</name>
    <name type="common">Bald rockcod</name>
    <name type="synonym">Trematomus borchgrevinki</name>
    <dbReference type="NCBI Taxonomy" id="8213"/>
    <lineage>
        <taxon>Eukaryota</taxon>
        <taxon>Metazoa</taxon>
        <taxon>Chordata</taxon>
        <taxon>Craniata</taxon>
        <taxon>Vertebrata</taxon>
        <taxon>Euteleostomi</taxon>
        <taxon>Actinopterygii</taxon>
        <taxon>Neopterygii</taxon>
        <taxon>Teleostei</taxon>
        <taxon>Neoteleostei</taxon>
        <taxon>Acanthomorphata</taxon>
        <taxon>Eupercaria</taxon>
        <taxon>Perciformes</taxon>
        <taxon>Notothenioidei</taxon>
        <taxon>Nototheniidae</taxon>
        <taxon>Pagothenia</taxon>
    </lineage>
</organism>
<dbReference type="Proteomes" id="UP001619887">
    <property type="component" value="Unassembled WGS sequence"/>
</dbReference>
<evidence type="ECO:0000256" key="3">
    <source>
        <dbReference type="ARBA" id="ARBA00023136"/>
    </source>
</evidence>
<evidence type="ECO:0000256" key="2">
    <source>
        <dbReference type="ARBA" id="ARBA00022692"/>
    </source>
</evidence>
<evidence type="ECO:0000256" key="5">
    <source>
        <dbReference type="SAM" id="SignalP"/>
    </source>
</evidence>
<keyword evidence="5" id="KW-0732">Signal</keyword>
<dbReference type="InterPro" id="IPR050671">
    <property type="entry name" value="CD300_family_receptors"/>
</dbReference>
<feature type="signal peptide" evidence="5">
    <location>
        <begin position="1"/>
        <end position="25"/>
    </location>
</feature>
<dbReference type="Gene3D" id="2.60.40.10">
    <property type="entry name" value="Immunoglobulins"/>
    <property type="match status" value="3"/>
</dbReference>
<reference evidence="8 9" key="1">
    <citation type="journal article" date="2022" name="G3 (Bethesda)">
        <title>Evaluating Illumina-, Nanopore-, and PacBio-based genome assembly strategies with the bald notothen, Trematomus borchgrevinki.</title>
        <authorList>
            <person name="Rayamajhi N."/>
            <person name="Cheng C.C."/>
            <person name="Catchen J.M."/>
        </authorList>
    </citation>
    <scope>NUCLEOTIDE SEQUENCE [LARGE SCALE GENOMIC DNA]</scope>
    <source>
        <strain evidence="8">AGRC-2024</strain>
    </source>
</reference>
<dbReference type="Pfam" id="PF07686">
    <property type="entry name" value="V-set"/>
    <property type="match status" value="2"/>
</dbReference>
<evidence type="ECO:0008006" key="10">
    <source>
        <dbReference type="Google" id="ProtNLM"/>
    </source>
</evidence>
<feature type="domain" description="Immunoglobulin V-set" evidence="6">
    <location>
        <begin position="247"/>
        <end position="314"/>
    </location>
</feature>
<dbReference type="InterPro" id="IPR003599">
    <property type="entry name" value="Ig_sub"/>
</dbReference>
<dbReference type="PANTHER" id="PTHR11860:SF118">
    <property type="entry name" value="CMRF35-LIKE MOLECULE 3-RELATED"/>
    <property type="match status" value="1"/>
</dbReference>
<evidence type="ECO:0000259" key="6">
    <source>
        <dbReference type="SMART" id="SM00406"/>
    </source>
</evidence>
<feature type="domain" description="Immunoglobulin" evidence="7">
    <location>
        <begin position="130"/>
        <end position="230"/>
    </location>
</feature>
<feature type="chain" id="PRO_5044766123" description="Polymeric immunoglobulin receptor-like" evidence="5">
    <location>
        <begin position="26"/>
        <end position="473"/>
    </location>
</feature>
<dbReference type="InterPro" id="IPR013106">
    <property type="entry name" value="Ig_V-set"/>
</dbReference>
<dbReference type="SUPFAM" id="SSF48726">
    <property type="entry name" value="Immunoglobulin"/>
    <property type="match status" value="3"/>
</dbReference>
<dbReference type="InterPro" id="IPR036179">
    <property type="entry name" value="Ig-like_dom_sf"/>
</dbReference>
<dbReference type="SMART" id="SM00409">
    <property type="entry name" value="IG"/>
    <property type="match status" value="3"/>
</dbReference>
<sequence>MRMWSLENLPFTLCIALICVRSAAALIHVFGYEGRQAVVYCPHIQGYEDYEKYLCKNECGNDDDVLIKTTETNKHKYSTKDDGKGLFTATISDLSLTDAGKYWCGVTRTGKDIYSEVQLDVVEDRCCDTTSTVQGNEESSASFSCTYEPENKDSEKYFCRGNQPSRCLQNAFITSPNQQNGRFSLTDDKASRRFTLTITSLTKQDAGLYVCGVHRNTGLDLFEAFELAVQGWCCVKTNKLKGIVGHPVTMHCPYPPQHRDNRKFLCKGYNRKNCTDMVKTQSRFTLQDDVSSSSFSVMITELKAEDSGTYWCGSDSQWNVGNHVKIQLSAVFEHQTTSTVVSTSTVGSQLTNTTGKPINRMSVLFHPVVYIIPALLLTLTFALVIVCKCRMDKRRGTRANVNRDTTNEAAIEEVLGEADIYANQELVLSEKLPTKQRRACQRNEYTGEEQQDSVYRNISASEDIYFNDIYINS</sequence>
<dbReference type="AlphaFoldDB" id="A0ABD2HM70"/>
<dbReference type="GO" id="GO:0016020">
    <property type="term" value="C:membrane"/>
    <property type="evidence" value="ECO:0007669"/>
    <property type="project" value="UniProtKB-SubCell"/>
</dbReference>
<keyword evidence="2 4" id="KW-0812">Transmembrane</keyword>
<keyword evidence="4" id="KW-1133">Transmembrane helix</keyword>
<feature type="domain" description="Immunoglobulin" evidence="7">
    <location>
        <begin position="26"/>
        <end position="122"/>
    </location>
</feature>
<evidence type="ECO:0000259" key="7">
    <source>
        <dbReference type="SMART" id="SM00409"/>
    </source>
</evidence>
<name>A0ABD2HM70_PAGBO</name>
<evidence type="ECO:0000256" key="4">
    <source>
        <dbReference type="SAM" id="Phobius"/>
    </source>
</evidence>
<evidence type="ECO:0000313" key="9">
    <source>
        <dbReference type="Proteomes" id="UP001619887"/>
    </source>
</evidence>
<comment type="subcellular location">
    <subcellularLocation>
        <location evidence="1">Membrane</location>
    </subcellularLocation>
</comment>
<accession>A0ABD2HM70</accession>
<gene>
    <name evidence="8" type="ORF">OYC64_017057</name>
</gene>
<reference evidence="8 9" key="2">
    <citation type="journal article" date="2024" name="G3 (Bethesda)">
        <title>The genome of the cryopelagic Antarctic bald notothen, Trematomus borchgrevinki.</title>
        <authorList>
            <person name="Rayamajhi N."/>
            <person name="Rivera-Colon A.G."/>
            <person name="Minhas B.F."/>
            <person name="Cheng C.C."/>
            <person name="Catchen J.M."/>
        </authorList>
    </citation>
    <scope>NUCLEOTIDE SEQUENCE [LARGE SCALE GENOMIC DNA]</scope>
    <source>
        <strain evidence="8">AGRC-2024</strain>
    </source>
</reference>
<dbReference type="SMART" id="SM00406">
    <property type="entry name" value="IGv"/>
    <property type="match status" value="2"/>
</dbReference>